<dbReference type="OMA" id="YQKKIGC"/>
<keyword evidence="1" id="KW-0175">Coiled coil</keyword>
<gene>
    <name evidence="3" type="ORF">KLLA0_C01474g</name>
</gene>
<dbReference type="FunCoup" id="Q6CUX8">
    <property type="interactions" value="196"/>
</dbReference>
<dbReference type="SMART" id="SM01052">
    <property type="entry name" value="CAP_GLY"/>
    <property type="match status" value="1"/>
</dbReference>
<name>Q6CUX8_KLULA</name>
<dbReference type="GO" id="GO:0000132">
    <property type="term" value="P:establishment of mitotic spindle orientation"/>
    <property type="evidence" value="ECO:0007669"/>
    <property type="project" value="TreeGrafter"/>
</dbReference>
<reference evidence="3 4" key="1">
    <citation type="journal article" date="2004" name="Nature">
        <title>Genome evolution in yeasts.</title>
        <authorList>
            <consortium name="Genolevures"/>
            <person name="Dujon B."/>
            <person name="Sherman D."/>
            <person name="Fischer G."/>
            <person name="Durrens P."/>
            <person name="Casaregola S."/>
            <person name="Lafontaine I."/>
            <person name="de Montigny J."/>
            <person name="Marck C."/>
            <person name="Neuveglise C."/>
            <person name="Talla E."/>
            <person name="Goffard N."/>
            <person name="Frangeul L."/>
            <person name="Aigle M."/>
            <person name="Anthouard V."/>
            <person name="Babour A."/>
            <person name="Barbe V."/>
            <person name="Barnay S."/>
            <person name="Blanchin S."/>
            <person name="Beckerich J.M."/>
            <person name="Beyne E."/>
            <person name="Bleykasten C."/>
            <person name="Boisrame A."/>
            <person name="Boyer J."/>
            <person name="Cattolico L."/>
            <person name="Confanioleri F."/>
            <person name="de Daruvar A."/>
            <person name="Despons L."/>
            <person name="Fabre E."/>
            <person name="Fairhead C."/>
            <person name="Ferry-Dumazet H."/>
            <person name="Groppi A."/>
            <person name="Hantraye F."/>
            <person name="Hennequin C."/>
            <person name="Jauniaux N."/>
            <person name="Joyet P."/>
            <person name="Kachouri R."/>
            <person name="Kerrest A."/>
            <person name="Koszul R."/>
            <person name="Lemaire M."/>
            <person name="Lesur I."/>
            <person name="Ma L."/>
            <person name="Muller H."/>
            <person name="Nicaud J.M."/>
            <person name="Nikolski M."/>
            <person name="Oztas S."/>
            <person name="Ozier-Kalogeropoulos O."/>
            <person name="Pellenz S."/>
            <person name="Potier S."/>
            <person name="Richard G.F."/>
            <person name="Straub M.L."/>
            <person name="Suleau A."/>
            <person name="Swennene D."/>
            <person name="Tekaia F."/>
            <person name="Wesolowski-Louvel M."/>
            <person name="Westhof E."/>
            <person name="Wirth B."/>
            <person name="Zeniou-Meyer M."/>
            <person name="Zivanovic I."/>
            <person name="Bolotin-Fukuhara M."/>
            <person name="Thierry A."/>
            <person name="Bouchier C."/>
            <person name="Caudron B."/>
            <person name="Scarpelli C."/>
            <person name="Gaillardin C."/>
            <person name="Weissenbach J."/>
            <person name="Wincker P."/>
            <person name="Souciet J.L."/>
        </authorList>
    </citation>
    <scope>NUCLEOTIDE SEQUENCE [LARGE SCALE GENOMIC DNA]</scope>
    <source>
        <strain evidence="4">ATCC 8585 / CBS 2359 / DSM 70799 / NBRC 1267 / NRRL Y-1140 / WM37</strain>
    </source>
</reference>
<evidence type="ECO:0000313" key="4">
    <source>
        <dbReference type="Proteomes" id="UP000000598"/>
    </source>
</evidence>
<evidence type="ECO:0000259" key="2">
    <source>
        <dbReference type="PROSITE" id="PS50245"/>
    </source>
</evidence>
<dbReference type="SUPFAM" id="SSF74924">
    <property type="entry name" value="Cap-Gly domain"/>
    <property type="match status" value="1"/>
</dbReference>
<dbReference type="EMBL" id="CR382123">
    <property type="protein sequence ID" value="CAH01112.1"/>
    <property type="molecule type" value="Genomic_DNA"/>
</dbReference>
<dbReference type="InterPro" id="IPR036859">
    <property type="entry name" value="CAP-Gly_dom_sf"/>
</dbReference>
<evidence type="ECO:0000256" key="1">
    <source>
        <dbReference type="SAM" id="Coils"/>
    </source>
</evidence>
<dbReference type="GO" id="GO:0051286">
    <property type="term" value="C:cell tip"/>
    <property type="evidence" value="ECO:0007669"/>
    <property type="project" value="TreeGrafter"/>
</dbReference>
<dbReference type="AlphaFoldDB" id="Q6CUX8"/>
<dbReference type="Gene3D" id="2.30.30.190">
    <property type="entry name" value="CAP Gly-rich-like domain"/>
    <property type="match status" value="1"/>
</dbReference>
<keyword evidence="4" id="KW-1185">Reference proteome</keyword>
<dbReference type="PROSITE" id="PS50245">
    <property type="entry name" value="CAP_GLY_2"/>
    <property type="match status" value="1"/>
</dbReference>
<dbReference type="GO" id="GO:0005819">
    <property type="term" value="C:spindle"/>
    <property type="evidence" value="ECO:0007669"/>
    <property type="project" value="TreeGrafter"/>
</dbReference>
<dbReference type="Proteomes" id="UP000000598">
    <property type="component" value="Chromosome C"/>
</dbReference>
<accession>Q6CUX8</accession>
<evidence type="ECO:0000313" key="3">
    <source>
        <dbReference type="EMBL" id="CAH01112.1"/>
    </source>
</evidence>
<dbReference type="GO" id="GO:0005875">
    <property type="term" value="C:microtubule associated complex"/>
    <property type="evidence" value="ECO:0007669"/>
    <property type="project" value="TreeGrafter"/>
</dbReference>
<dbReference type="InterPro" id="IPR000938">
    <property type="entry name" value="CAP-Gly_domain"/>
</dbReference>
<protein>
    <submittedName>
        <fullName evidence="3">KLLA0C01474p</fullName>
    </submittedName>
</protein>
<dbReference type="eggNOG" id="KOG4568">
    <property type="taxonomic scope" value="Eukaryota"/>
</dbReference>
<feature type="domain" description="CAP-Gly" evidence="2">
    <location>
        <begin position="25"/>
        <end position="68"/>
    </location>
</feature>
<dbReference type="GO" id="GO:0000743">
    <property type="term" value="P:nuclear migration involved in conjugation with cellular fusion"/>
    <property type="evidence" value="ECO:0007669"/>
    <property type="project" value="TreeGrafter"/>
</dbReference>
<dbReference type="GO" id="GO:0005816">
    <property type="term" value="C:spindle pole body"/>
    <property type="evidence" value="ECO:0007669"/>
    <property type="project" value="TreeGrafter"/>
</dbReference>
<feature type="coiled-coil region" evidence="1">
    <location>
        <begin position="154"/>
        <end position="347"/>
    </location>
</feature>
<dbReference type="PaxDb" id="284590-Q6CUX8"/>
<organism evidence="3 4">
    <name type="scientific">Kluyveromyces lactis (strain ATCC 8585 / CBS 2359 / DSM 70799 / NBRC 1267 / NRRL Y-1140 / WM37)</name>
    <name type="common">Yeast</name>
    <name type="synonym">Candida sphaerica</name>
    <dbReference type="NCBI Taxonomy" id="284590"/>
    <lineage>
        <taxon>Eukaryota</taxon>
        <taxon>Fungi</taxon>
        <taxon>Dikarya</taxon>
        <taxon>Ascomycota</taxon>
        <taxon>Saccharomycotina</taxon>
        <taxon>Saccharomycetes</taxon>
        <taxon>Saccharomycetales</taxon>
        <taxon>Saccharomycetaceae</taxon>
        <taxon>Kluyveromyces</taxon>
    </lineage>
</organism>
<dbReference type="PANTHER" id="PTHR18916:SF94">
    <property type="entry name" value="NUCLEAR FUSION PROTEIN BIK1"/>
    <property type="match status" value="1"/>
</dbReference>
<dbReference type="KEGG" id="kla:KLLA0_C01474g"/>
<dbReference type="Pfam" id="PF01302">
    <property type="entry name" value="CAP_GLY"/>
    <property type="match status" value="1"/>
</dbReference>
<dbReference type="PANTHER" id="PTHR18916">
    <property type="entry name" value="DYNACTIN 1-RELATED MICROTUBULE-BINDING"/>
    <property type="match status" value="1"/>
</dbReference>
<sequence>MDNQDCIGLVIEVPNIGRGQIRYIGSVETKKGTFVGINLFAGNGKNDGTFRGRRYFETSFPQSGLFIQWEKIANLIPIPSNPEANMTIPPASPTPVRINANFLGYHEPLQNSFPEIKSRTSISNVIQPNDDPMQTTSSDLKMLQTELVQYKRLVEDQRIVFEEIQAAIDEYETKLDTTEKEKVLLQNQLDHERTSHQRQKQFYESEHDQLLTVIDELQSEINRNAAILAEIMQKEKKNSLENDYVMQDEPNSDALLINDLREQILELQQHKTQAELHRVQWEKEKEQLQFRNQSLSKEYKNLTTEMTEYQQKSHDTETKEYTLNKELDDARKKIGELESRVEELSKKQEENTLIVDSNIETLPLYNPGAEVKSTLVNAAAGRSLWCALCEKDGHESVDCPYDDKFF</sequence>
<dbReference type="HOGENOM" id="CLU_031641_0_0_1"/>
<dbReference type="InParanoid" id="Q6CUX8"/>
<dbReference type="PROSITE" id="PS00845">
    <property type="entry name" value="CAP_GLY_1"/>
    <property type="match status" value="1"/>
</dbReference>
<proteinExistence type="predicted"/>
<dbReference type="STRING" id="284590.Q6CUX8"/>